<dbReference type="EMBL" id="CP044328">
    <property type="protein sequence ID" value="QGM93191.1"/>
    <property type="molecule type" value="Genomic_DNA"/>
</dbReference>
<dbReference type="RefSeq" id="WP_029650981.1">
    <property type="nucleotide sequence ID" value="NZ_CP034086.1"/>
</dbReference>
<dbReference type="Proteomes" id="UP000273982">
    <property type="component" value="Chromosome"/>
</dbReference>
<evidence type="ECO:0000256" key="2">
    <source>
        <dbReference type="SAM" id="Phobius"/>
    </source>
</evidence>
<proteinExistence type="predicted"/>
<dbReference type="AlphaFoldDB" id="A0A3G8M2E4"/>
<evidence type="ECO:0000313" key="4">
    <source>
        <dbReference type="EMBL" id="QGM93191.1"/>
    </source>
</evidence>
<reference evidence="6" key="2">
    <citation type="submission" date="2019-09" db="EMBL/GenBank/DDBJ databases">
        <title>Isolation and complete genome sequencing of Methylocystis species.</title>
        <authorList>
            <person name="Rumah B.L."/>
            <person name="Stead C.E."/>
            <person name="Stevens B.C."/>
            <person name="Minton N.P."/>
            <person name="Grosse-Honebrink A."/>
            <person name="Zhang Y."/>
        </authorList>
    </citation>
    <scope>NUCLEOTIDE SEQUENCE [LARGE SCALE GENOMIC DNA]</scope>
    <source>
        <strain evidence="6">BRCS1</strain>
    </source>
</reference>
<keyword evidence="2" id="KW-1133">Transmembrane helix</keyword>
<evidence type="ECO:0000313" key="5">
    <source>
        <dbReference type="Proteomes" id="UP000273982"/>
    </source>
</evidence>
<evidence type="ECO:0000313" key="3">
    <source>
        <dbReference type="EMBL" id="AZG75844.1"/>
    </source>
</evidence>
<reference evidence="4 6" key="3">
    <citation type="journal article" date="2021" name="AMB Express">
        <title>Isolation and characterisation of Methylocystis spp. for poly-3-hydroxybutyrate production using waste methane feedstocks.</title>
        <authorList>
            <person name="Rumah B.L."/>
            <person name="Stead C.E."/>
            <person name="Claxton Stevens B.H."/>
            <person name="Minton N.P."/>
            <person name="Grosse-Honebrink A."/>
            <person name="Zhang Y."/>
        </authorList>
    </citation>
    <scope>NUCLEOTIDE SEQUENCE [LARGE SCALE GENOMIC DNA]</scope>
    <source>
        <strain evidence="4 6">BRCS1</strain>
    </source>
</reference>
<protein>
    <submittedName>
        <fullName evidence="3">Uncharacterized protein</fullName>
    </submittedName>
</protein>
<organism evidence="3 5">
    <name type="scientific">Methylocystis rosea</name>
    <dbReference type="NCBI Taxonomy" id="173366"/>
    <lineage>
        <taxon>Bacteria</taxon>
        <taxon>Pseudomonadati</taxon>
        <taxon>Pseudomonadota</taxon>
        <taxon>Alphaproteobacteria</taxon>
        <taxon>Hyphomicrobiales</taxon>
        <taxon>Methylocystaceae</taxon>
        <taxon>Methylocystis</taxon>
    </lineage>
</organism>
<name>A0A3G8M2E4_9HYPH</name>
<dbReference type="Proteomes" id="UP000424673">
    <property type="component" value="Chromosome"/>
</dbReference>
<dbReference type="KEGG" id="mros:EHO51_03325"/>
<feature type="compositionally biased region" description="Polar residues" evidence="1">
    <location>
        <begin position="40"/>
        <end position="49"/>
    </location>
</feature>
<gene>
    <name evidence="3" type="ORF">EHO51_03325</name>
    <name evidence="4" type="ORF">F7D13_03695</name>
</gene>
<feature type="transmembrane region" description="Helical" evidence="2">
    <location>
        <begin position="14"/>
        <end position="32"/>
    </location>
</feature>
<dbReference type="EMBL" id="CP034086">
    <property type="protein sequence ID" value="AZG75844.1"/>
    <property type="molecule type" value="Genomic_DNA"/>
</dbReference>
<evidence type="ECO:0000256" key="1">
    <source>
        <dbReference type="SAM" id="MobiDB-lite"/>
    </source>
</evidence>
<feature type="region of interest" description="Disordered" evidence="1">
    <location>
        <begin position="40"/>
        <end position="63"/>
    </location>
</feature>
<keyword evidence="2" id="KW-0812">Transmembrane</keyword>
<evidence type="ECO:0000313" key="6">
    <source>
        <dbReference type="Proteomes" id="UP000424673"/>
    </source>
</evidence>
<reference evidence="3 5" key="1">
    <citation type="submission" date="2018-11" db="EMBL/GenBank/DDBJ databases">
        <title>Genome squencing of methanotrophic bacteria isolated from alkaline groundwater in Korea.</title>
        <authorList>
            <person name="Nguyen L.N."/>
        </authorList>
    </citation>
    <scope>NUCLEOTIDE SEQUENCE [LARGE SCALE GENOMIC DNA]</scope>
    <source>
        <strain evidence="3 5">GW6</strain>
    </source>
</reference>
<keyword evidence="2" id="KW-0472">Membrane</keyword>
<keyword evidence="6" id="KW-1185">Reference proteome</keyword>
<accession>A0A3G8M2E4</accession>
<sequence length="63" mass="6656">MAVNVHNTGDIGKMLLWIAAFVAFVVVALTWVPDWISPEGTNGTGNRNGIQGDGVGSTARMIQ</sequence>